<dbReference type="CDD" id="cd04301">
    <property type="entry name" value="NAT_SF"/>
    <property type="match status" value="1"/>
</dbReference>
<evidence type="ECO:0000313" key="3">
    <source>
        <dbReference type="Proteomes" id="UP000034344"/>
    </source>
</evidence>
<organism evidence="2 3">
    <name type="scientific">Candidatus Roizmanbacteria bacterium GW2011_GWA2_36_23</name>
    <dbReference type="NCBI Taxonomy" id="1618480"/>
    <lineage>
        <taxon>Bacteria</taxon>
        <taxon>Candidatus Roizmaniibacteriota</taxon>
    </lineage>
</organism>
<dbReference type="Proteomes" id="UP000034344">
    <property type="component" value="Unassembled WGS sequence"/>
</dbReference>
<dbReference type="Pfam" id="PF00583">
    <property type="entry name" value="Acetyltransf_1"/>
    <property type="match status" value="1"/>
</dbReference>
<name>A0A0G0HDZ4_9BACT</name>
<dbReference type="PANTHER" id="PTHR43072">
    <property type="entry name" value="N-ACETYLTRANSFERASE"/>
    <property type="match status" value="1"/>
</dbReference>
<accession>A0A0G0HDZ4</accession>
<reference evidence="2 3" key="1">
    <citation type="journal article" date="2015" name="Nature">
        <title>rRNA introns, odd ribosomes, and small enigmatic genomes across a large radiation of phyla.</title>
        <authorList>
            <person name="Brown C.T."/>
            <person name="Hug L.A."/>
            <person name="Thomas B.C."/>
            <person name="Sharon I."/>
            <person name="Castelle C.J."/>
            <person name="Singh A."/>
            <person name="Wilkins M.J."/>
            <person name="Williams K.H."/>
            <person name="Banfield J.F."/>
        </authorList>
    </citation>
    <scope>NUCLEOTIDE SEQUENCE [LARGE SCALE GENOMIC DNA]</scope>
</reference>
<dbReference type="GO" id="GO:0016747">
    <property type="term" value="F:acyltransferase activity, transferring groups other than amino-acyl groups"/>
    <property type="evidence" value="ECO:0007669"/>
    <property type="project" value="InterPro"/>
</dbReference>
<protein>
    <submittedName>
        <fullName evidence="2">Acetyltransferase, GNAT family</fullName>
    </submittedName>
</protein>
<keyword evidence="2" id="KW-0808">Transferase</keyword>
<gene>
    <name evidence="2" type="ORF">US11_C0001G0085</name>
</gene>
<dbReference type="STRING" id="1618480.US11_C0001G0085"/>
<evidence type="ECO:0000259" key="1">
    <source>
        <dbReference type="PROSITE" id="PS51186"/>
    </source>
</evidence>
<dbReference type="Gene3D" id="3.40.630.30">
    <property type="match status" value="1"/>
</dbReference>
<evidence type="ECO:0000313" key="2">
    <source>
        <dbReference type="EMBL" id="KKQ02126.1"/>
    </source>
</evidence>
<dbReference type="EMBL" id="LBRS01000001">
    <property type="protein sequence ID" value="KKQ02126.1"/>
    <property type="molecule type" value="Genomic_DNA"/>
</dbReference>
<feature type="domain" description="N-acetyltransferase" evidence="1">
    <location>
        <begin position="16"/>
        <end position="154"/>
    </location>
</feature>
<sequence>MYNSRMKNEFTLKKLTKIDSGIVKDIAGLLPQLDKESSTAVTKELLDTVIKSPTTKVFVAQDSAGKTIGMVTMISYRKIEGKSKAWIEDLVVDSAYRGKGIGKALMLRAMDEAKKSDVRVVYLTSRPHRTTAHALYREIGFKVVNTNCFKFELA</sequence>
<dbReference type="PROSITE" id="PS51186">
    <property type="entry name" value="GNAT"/>
    <property type="match status" value="1"/>
</dbReference>
<dbReference type="SUPFAM" id="SSF55729">
    <property type="entry name" value="Acyl-CoA N-acyltransferases (Nat)"/>
    <property type="match status" value="1"/>
</dbReference>
<dbReference type="AlphaFoldDB" id="A0A0G0HDZ4"/>
<proteinExistence type="predicted"/>
<dbReference type="InterPro" id="IPR000182">
    <property type="entry name" value="GNAT_dom"/>
</dbReference>
<dbReference type="PANTHER" id="PTHR43072:SF60">
    <property type="entry name" value="L-2,4-DIAMINOBUTYRIC ACID ACETYLTRANSFERASE"/>
    <property type="match status" value="1"/>
</dbReference>
<comment type="caution">
    <text evidence="2">The sequence shown here is derived from an EMBL/GenBank/DDBJ whole genome shotgun (WGS) entry which is preliminary data.</text>
</comment>
<dbReference type="InterPro" id="IPR016181">
    <property type="entry name" value="Acyl_CoA_acyltransferase"/>
</dbReference>